<proteinExistence type="predicted"/>
<evidence type="ECO:0000313" key="2">
    <source>
        <dbReference type="Proteomes" id="UP000467840"/>
    </source>
</evidence>
<sequence>MERELVELFEVAKKAANAAASNGVSSNGPKVDALKQLKSFSITYDILVHSGKSHKVEKTQKEGIAKVEKIDWEEITNVEKLSKEEKHLSNAKKPSQATNAPSKLTTFVKCNNAAPSKLTTLVKCNNAVSDKVHELLIEALSKVASEVDKDLKDEVSACDPIQIVVSVEYVCLKRCKRM</sequence>
<keyword evidence="2" id="KW-1185">Reference proteome</keyword>
<evidence type="ECO:0000313" key="1">
    <source>
        <dbReference type="EMBL" id="KAF2290931.1"/>
    </source>
</evidence>
<reference evidence="1 2" key="1">
    <citation type="journal article" date="2020" name="Mol. Plant">
        <title>The Chromosome-Based Rubber Tree Genome Provides New Insights into Spurge Genome Evolution and Rubber Biosynthesis.</title>
        <authorList>
            <person name="Liu J."/>
            <person name="Shi C."/>
            <person name="Shi C.C."/>
            <person name="Li W."/>
            <person name="Zhang Q.J."/>
            <person name="Zhang Y."/>
            <person name="Li K."/>
            <person name="Lu H.F."/>
            <person name="Shi C."/>
            <person name="Zhu S.T."/>
            <person name="Xiao Z.Y."/>
            <person name="Nan H."/>
            <person name="Yue Y."/>
            <person name="Zhu X.G."/>
            <person name="Wu Y."/>
            <person name="Hong X.N."/>
            <person name="Fan G.Y."/>
            <person name="Tong Y."/>
            <person name="Zhang D."/>
            <person name="Mao C.L."/>
            <person name="Liu Y.L."/>
            <person name="Hao S.J."/>
            <person name="Liu W.Q."/>
            <person name="Lv M.Q."/>
            <person name="Zhang H.B."/>
            <person name="Liu Y."/>
            <person name="Hu-Tang G.R."/>
            <person name="Wang J.P."/>
            <person name="Wang J.H."/>
            <person name="Sun Y.H."/>
            <person name="Ni S.B."/>
            <person name="Chen W.B."/>
            <person name="Zhang X.C."/>
            <person name="Jiao Y.N."/>
            <person name="Eichler E.E."/>
            <person name="Li G.H."/>
            <person name="Liu X."/>
            <person name="Gao L.Z."/>
        </authorList>
    </citation>
    <scope>NUCLEOTIDE SEQUENCE [LARGE SCALE GENOMIC DNA]</scope>
    <source>
        <strain evidence="2">cv. GT1</strain>
        <tissue evidence="1">Leaf</tissue>
    </source>
</reference>
<comment type="caution">
    <text evidence="1">The sequence shown here is derived from an EMBL/GenBank/DDBJ whole genome shotgun (WGS) entry which is preliminary data.</text>
</comment>
<gene>
    <name evidence="1" type="ORF">GH714_016862</name>
</gene>
<dbReference type="EMBL" id="JAAGAX010000015">
    <property type="protein sequence ID" value="KAF2290931.1"/>
    <property type="molecule type" value="Genomic_DNA"/>
</dbReference>
<organism evidence="1 2">
    <name type="scientific">Hevea brasiliensis</name>
    <name type="common">Para rubber tree</name>
    <name type="synonym">Siphonia brasiliensis</name>
    <dbReference type="NCBI Taxonomy" id="3981"/>
    <lineage>
        <taxon>Eukaryota</taxon>
        <taxon>Viridiplantae</taxon>
        <taxon>Streptophyta</taxon>
        <taxon>Embryophyta</taxon>
        <taxon>Tracheophyta</taxon>
        <taxon>Spermatophyta</taxon>
        <taxon>Magnoliopsida</taxon>
        <taxon>eudicotyledons</taxon>
        <taxon>Gunneridae</taxon>
        <taxon>Pentapetalae</taxon>
        <taxon>rosids</taxon>
        <taxon>fabids</taxon>
        <taxon>Malpighiales</taxon>
        <taxon>Euphorbiaceae</taxon>
        <taxon>Crotonoideae</taxon>
        <taxon>Micrandreae</taxon>
        <taxon>Hevea</taxon>
    </lineage>
</organism>
<dbReference type="Proteomes" id="UP000467840">
    <property type="component" value="Chromosome 2"/>
</dbReference>
<name>A0A6A6KPR2_HEVBR</name>
<accession>A0A6A6KPR2</accession>
<protein>
    <submittedName>
        <fullName evidence="1">Uncharacterized protein</fullName>
    </submittedName>
</protein>
<dbReference type="AlphaFoldDB" id="A0A6A6KPR2"/>